<sequence length="115" mass="12997">MSTYERVKKLAAARKMSIAELERVLNLSNGMISKWSKSKPNSEPLSKVADYFDVSTDYLLGRTDLPHGGLTKEQREMTIEEAINSVMSHGGKEVTDNDREVLKRIAEAYLEGKYE</sequence>
<dbReference type="AlphaFoldDB" id="A0A125W9C5"/>
<reference evidence="2 3" key="1">
    <citation type="submission" date="2010-07" db="EMBL/GenBank/DDBJ databases">
        <authorList>
            <person name="Sid Ahmed O."/>
        </authorList>
    </citation>
    <scope>NUCLEOTIDE SEQUENCE [LARGE SCALE GENOMIC DNA]</scope>
    <source>
        <strain evidence="2 3">TX4248</strain>
    </source>
</reference>
<dbReference type="Proteomes" id="UP000004846">
    <property type="component" value="Unassembled WGS sequence"/>
</dbReference>
<accession>A0A125W9C5</accession>
<dbReference type="InterPro" id="IPR001387">
    <property type="entry name" value="Cro/C1-type_HTH"/>
</dbReference>
<dbReference type="SUPFAM" id="SSF47413">
    <property type="entry name" value="lambda repressor-like DNA-binding domains"/>
    <property type="match status" value="1"/>
</dbReference>
<dbReference type="EMBL" id="AEBR01000012">
    <property type="protein sequence ID" value="EFM83903.1"/>
    <property type="molecule type" value="Genomic_DNA"/>
</dbReference>
<comment type="caution">
    <text evidence="2">The sequence shown here is derived from an EMBL/GenBank/DDBJ whole genome shotgun (WGS) entry which is preliminary data.</text>
</comment>
<name>A0A125W9C5_ENTFL</name>
<dbReference type="RefSeq" id="WP_002401993.1">
    <property type="nucleotide sequence ID" value="NZ_GL454418.1"/>
</dbReference>
<dbReference type="SMART" id="SM00530">
    <property type="entry name" value="HTH_XRE"/>
    <property type="match status" value="1"/>
</dbReference>
<evidence type="ECO:0000313" key="3">
    <source>
        <dbReference type="Proteomes" id="UP000004846"/>
    </source>
</evidence>
<gene>
    <name evidence="2" type="ORF">HMPREF9498_00483</name>
</gene>
<keyword evidence="2" id="KW-0238">DNA-binding</keyword>
<evidence type="ECO:0000259" key="1">
    <source>
        <dbReference type="PROSITE" id="PS50943"/>
    </source>
</evidence>
<organism evidence="2 3">
    <name type="scientific">Enterococcus faecalis TX4248</name>
    <dbReference type="NCBI Taxonomy" id="749495"/>
    <lineage>
        <taxon>Bacteria</taxon>
        <taxon>Bacillati</taxon>
        <taxon>Bacillota</taxon>
        <taxon>Bacilli</taxon>
        <taxon>Lactobacillales</taxon>
        <taxon>Enterococcaceae</taxon>
        <taxon>Enterococcus</taxon>
    </lineage>
</organism>
<feature type="domain" description="HTH cro/C1-type" evidence="1">
    <location>
        <begin position="7"/>
        <end position="59"/>
    </location>
</feature>
<dbReference type="InterPro" id="IPR010982">
    <property type="entry name" value="Lambda_DNA-bd_dom_sf"/>
</dbReference>
<dbReference type="PROSITE" id="PS50943">
    <property type="entry name" value="HTH_CROC1"/>
    <property type="match status" value="1"/>
</dbReference>
<dbReference type="Gene3D" id="1.10.260.40">
    <property type="entry name" value="lambda repressor-like DNA-binding domains"/>
    <property type="match status" value="1"/>
</dbReference>
<proteinExistence type="predicted"/>
<protein>
    <submittedName>
        <fullName evidence="2">DNA-binding helix-turn-helix protein</fullName>
    </submittedName>
</protein>
<dbReference type="GO" id="GO:0003677">
    <property type="term" value="F:DNA binding"/>
    <property type="evidence" value="ECO:0007669"/>
    <property type="project" value="UniProtKB-KW"/>
</dbReference>
<dbReference type="Pfam" id="PF13443">
    <property type="entry name" value="HTH_26"/>
    <property type="match status" value="1"/>
</dbReference>
<dbReference type="HOGENOM" id="CLU_066192_4_0_9"/>
<evidence type="ECO:0000313" key="2">
    <source>
        <dbReference type="EMBL" id="EFM83903.1"/>
    </source>
</evidence>